<feature type="signal peptide" evidence="4">
    <location>
        <begin position="1"/>
        <end position="26"/>
    </location>
</feature>
<keyword evidence="3" id="KW-0560">Oxidoreductase</keyword>
<evidence type="ECO:0000313" key="6">
    <source>
        <dbReference type="EMBL" id="CAK9881986.1"/>
    </source>
</evidence>
<name>A0ABP1BZX3_9BRYO</name>
<dbReference type="Gene3D" id="2.140.10.10">
    <property type="entry name" value="Quinoprotein alcohol dehydrogenase-like superfamily"/>
    <property type="match status" value="1"/>
</dbReference>
<evidence type="ECO:0000256" key="3">
    <source>
        <dbReference type="ARBA" id="ARBA00023002"/>
    </source>
</evidence>
<feature type="domain" description="Pyrrolo-quinoline quinone repeat" evidence="5">
    <location>
        <begin position="66"/>
        <end position="306"/>
    </location>
</feature>
<gene>
    <name evidence="6" type="ORF">CSSPJE1EN2_LOCUS23342</name>
</gene>
<feature type="domain" description="Pyrrolo-quinoline quinone repeat" evidence="5">
    <location>
        <begin position="426"/>
        <end position="505"/>
    </location>
</feature>
<dbReference type="InterPro" id="IPR018391">
    <property type="entry name" value="PQQ_b-propeller_rpt"/>
</dbReference>
<dbReference type="Proteomes" id="UP001497522">
    <property type="component" value="Chromosome 8"/>
</dbReference>
<evidence type="ECO:0000256" key="4">
    <source>
        <dbReference type="SAM" id="SignalP"/>
    </source>
</evidence>
<evidence type="ECO:0000313" key="7">
    <source>
        <dbReference type="Proteomes" id="UP001497522"/>
    </source>
</evidence>
<dbReference type="EMBL" id="OZ023709">
    <property type="protein sequence ID" value="CAK9881986.1"/>
    <property type="molecule type" value="Genomic_DNA"/>
</dbReference>
<keyword evidence="4" id="KW-0732">Signal</keyword>
<dbReference type="SMART" id="SM00564">
    <property type="entry name" value="PQQ"/>
    <property type="match status" value="5"/>
</dbReference>
<accession>A0ABP1BZX3</accession>
<evidence type="ECO:0000256" key="1">
    <source>
        <dbReference type="ARBA" id="ARBA00001931"/>
    </source>
</evidence>
<organism evidence="6 7">
    <name type="scientific">Sphagnum jensenii</name>
    <dbReference type="NCBI Taxonomy" id="128206"/>
    <lineage>
        <taxon>Eukaryota</taxon>
        <taxon>Viridiplantae</taxon>
        <taxon>Streptophyta</taxon>
        <taxon>Embryophyta</taxon>
        <taxon>Bryophyta</taxon>
        <taxon>Sphagnophytina</taxon>
        <taxon>Sphagnopsida</taxon>
        <taxon>Sphagnales</taxon>
        <taxon>Sphagnaceae</taxon>
        <taxon>Sphagnum</taxon>
    </lineage>
</organism>
<reference evidence="6" key="1">
    <citation type="submission" date="2024-03" db="EMBL/GenBank/DDBJ databases">
        <authorList>
            <consortium name="ELIXIR-Norway"/>
            <consortium name="Elixir Norway"/>
        </authorList>
    </citation>
    <scope>NUCLEOTIDE SEQUENCE</scope>
</reference>
<proteinExistence type="inferred from homology"/>
<dbReference type="PANTHER" id="PTHR32303:SF10">
    <property type="entry name" value="OUTER MEMBRANE PROTEIN ASSEMBLY FACTOR BAMB"/>
    <property type="match status" value="1"/>
</dbReference>
<dbReference type="InterPro" id="IPR011047">
    <property type="entry name" value="Quinoprotein_ADH-like_sf"/>
</dbReference>
<comment type="similarity">
    <text evidence="2">Belongs to the bacterial PQQ dehydrogenase family.</text>
</comment>
<dbReference type="InterPro" id="IPR002372">
    <property type="entry name" value="PQQ_rpt_dom"/>
</dbReference>
<dbReference type="SUPFAM" id="SSF50998">
    <property type="entry name" value="Quinoprotein alcohol dehydrogenase-like"/>
    <property type="match status" value="1"/>
</dbReference>
<comment type="cofactor">
    <cofactor evidence="1">
        <name>pyrroloquinoline quinone</name>
        <dbReference type="ChEBI" id="CHEBI:58442"/>
    </cofactor>
</comment>
<evidence type="ECO:0000256" key="2">
    <source>
        <dbReference type="ARBA" id="ARBA00008156"/>
    </source>
</evidence>
<evidence type="ECO:0000259" key="5">
    <source>
        <dbReference type="Pfam" id="PF13360"/>
    </source>
</evidence>
<dbReference type="PANTHER" id="PTHR32303">
    <property type="entry name" value="QUINOPROTEIN ALCOHOL DEHYDROGENASE (CYTOCHROME C)"/>
    <property type="match status" value="1"/>
</dbReference>
<sequence>MLQDHTMVAKTIWLLSLCFSCKFLMAFDGFDGPQWPNHGGGILNRREAYYEKEISPKTVAKLKRKWQFLTKHNVTATPSVSLDGVVYFPSSDGYLYAVCATTGNGIWQKNLTKLTKSPITIFSRTTPVVTKDLLLVAIYGPALMLAMDRNTGDIVWSTLLDLNPLAVLTMSGTVYKSWFFVGTSSEEEGLGINSVDCCYFQGSFLKLHLITGDIKWRTLMIPDNHGNKHSYSGAAIWGSSPPIDIHRNLVIFATGNLYTTPPNITQCEQNQLKEKHPIVPDPCIKPSDHSESVLALDLDNGTIIWSRHLGGYDTWNINCLQPQNPNCPPIPGPDADFGEAPLLHTILDHNVHSHLKQDLAIVGQKNGFVWALDRNDGHIVWATVAGPAGACWGLATDGQRVYTNIVNYHNLNFTLLPSSEVTNGGGWVAMDAHNGTILWSIATPNNSIAYGPVTVANGVMFVIAYGTPYGTLMALEAISGKILWQYKANSSLAGGVSVVKGCVYMGTGISAMVDAYSIGGLHVDAFCLETHK</sequence>
<dbReference type="Pfam" id="PF13360">
    <property type="entry name" value="PQQ_2"/>
    <property type="match status" value="2"/>
</dbReference>
<protein>
    <recommendedName>
        <fullName evidence="5">Pyrrolo-quinoline quinone repeat domain-containing protein</fullName>
    </recommendedName>
</protein>
<feature type="chain" id="PRO_5047121254" description="Pyrrolo-quinoline quinone repeat domain-containing protein" evidence="4">
    <location>
        <begin position="27"/>
        <end position="532"/>
    </location>
</feature>
<keyword evidence="7" id="KW-1185">Reference proteome</keyword>